<feature type="region of interest" description="Disordered" evidence="1">
    <location>
        <begin position="295"/>
        <end position="353"/>
    </location>
</feature>
<accession>A0A8T9C1Y4</accession>
<reference evidence="2 3" key="1">
    <citation type="submission" date="2018-05" db="EMBL/GenBank/DDBJ databases">
        <title>Genome sequencing and assembly of the regulated plant pathogen Lachnellula willkommii and related sister species for the development of diagnostic species identification markers.</title>
        <authorList>
            <person name="Giroux E."/>
            <person name="Bilodeau G."/>
        </authorList>
    </citation>
    <scope>NUCLEOTIDE SEQUENCE [LARGE SCALE GENOMIC DNA]</scope>
    <source>
        <strain evidence="2 3">CBS 268.59</strain>
    </source>
</reference>
<dbReference type="Proteomes" id="UP000469558">
    <property type="component" value="Unassembled WGS sequence"/>
</dbReference>
<proteinExistence type="predicted"/>
<protein>
    <submittedName>
        <fullName evidence="2">Uncharacterized protein</fullName>
    </submittedName>
</protein>
<evidence type="ECO:0000256" key="1">
    <source>
        <dbReference type="SAM" id="MobiDB-lite"/>
    </source>
</evidence>
<feature type="compositionally biased region" description="Polar residues" evidence="1">
    <location>
        <begin position="86"/>
        <end position="99"/>
    </location>
</feature>
<feature type="compositionally biased region" description="Basic and acidic residues" evidence="1">
    <location>
        <begin position="127"/>
        <end position="136"/>
    </location>
</feature>
<gene>
    <name evidence="2" type="ORF">LSUE1_G008018</name>
</gene>
<feature type="compositionally biased region" description="Polar residues" evidence="1">
    <location>
        <begin position="1"/>
        <end position="18"/>
    </location>
</feature>
<comment type="caution">
    <text evidence="2">The sequence shown here is derived from an EMBL/GenBank/DDBJ whole genome shotgun (WGS) entry which is preliminary data.</text>
</comment>
<feature type="compositionally biased region" description="Low complexity" evidence="1">
    <location>
        <begin position="244"/>
        <end position="260"/>
    </location>
</feature>
<dbReference type="AlphaFoldDB" id="A0A8T9C1Y4"/>
<name>A0A8T9C1Y4_9HELO</name>
<organism evidence="2 3">
    <name type="scientific">Lachnellula suecica</name>
    <dbReference type="NCBI Taxonomy" id="602035"/>
    <lineage>
        <taxon>Eukaryota</taxon>
        <taxon>Fungi</taxon>
        <taxon>Dikarya</taxon>
        <taxon>Ascomycota</taxon>
        <taxon>Pezizomycotina</taxon>
        <taxon>Leotiomycetes</taxon>
        <taxon>Helotiales</taxon>
        <taxon>Lachnaceae</taxon>
        <taxon>Lachnellula</taxon>
    </lineage>
</organism>
<feature type="compositionally biased region" description="Polar residues" evidence="1">
    <location>
        <begin position="318"/>
        <end position="328"/>
    </location>
</feature>
<evidence type="ECO:0000313" key="2">
    <source>
        <dbReference type="EMBL" id="TVY76068.1"/>
    </source>
</evidence>
<dbReference type="OrthoDB" id="5329403at2759"/>
<feature type="region of interest" description="Disordered" evidence="1">
    <location>
        <begin position="1"/>
        <end position="260"/>
    </location>
</feature>
<keyword evidence="3" id="KW-1185">Reference proteome</keyword>
<feature type="compositionally biased region" description="Low complexity" evidence="1">
    <location>
        <begin position="100"/>
        <end position="114"/>
    </location>
</feature>
<feature type="compositionally biased region" description="Polar residues" evidence="1">
    <location>
        <begin position="140"/>
        <end position="156"/>
    </location>
</feature>
<sequence>MAPTTTPNNSAKSLQQNRLRPAVPKQTVPAVPLTFGQRRQKQQAVRTKPQEEVAASAPPAVLNEPSPPPTPQHQPDIDKKVEINGTPKNHITENTEGTNESAASWTPATPATETDGTDSVLAATEASVHEPSKEPEAQESVRSAPSETMSSESRSTYHMPPPFVPANANHVPTMSSETVKFPPQPIFNGQSPMHHAHPSAGSVMFGGYPESNNSSPAPPQSAGNVPPYPYPQQPRHVGGRHGAHLSNGGHSHHLSNGFSPLGPPPPGYYLYPDANINSGPESYPRRYVPSFAPPDGYTPSSTPFGMEGQRLNAYDSPTPYQGSQSSAPSEHENGQAFYGPGPTAVISNGNNGHIDDVHLYHPQRPAPLGPIQNNPPPQVHVPMPMDNLDGLVNYVQRQFSAPEFTDCLVQLRFTDGRGDPPPLPRHGMVLARSPFLKGLMSESSRDEHGICRLLIESNDRFLQVDAFWAALYRLYGGPLLDMEAAPINTPVQIPHSLEDRLGLALGYAAAGHTLQIPPVVTRGIEIACTLIQWTTIEKALDFALDGGLDAQWILESSHQQPKSPSTYGPTVNMLIRYALDYVVSSFPPDFELDRTVDDSTFNRRLPAVPKQRQSISDKFRNLHFGDHDNDKSTNNDRIITLSKVLLNLPFHLLKYVLESHRLGNVERWATLNLRRTVVKNVVEEREKRRMEVYNHANVSNADRQNHSTKWQAVGWQEFVEEHTEGIPVLARRWVDYVLPAQQE</sequence>
<evidence type="ECO:0000313" key="3">
    <source>
        <dbReference type="Proteomes" id="UP000469558"/>
    </source>
</evidence>
<dbReference type="EMBL" id="QGMK01000872">
    <property type="protein sequence ID" value="TVY76068.1"/>
    <property type="molecule type" value="Genomic_DNA"/>
</dbReference>